<organism evidence="9 10">
    <name type="scientific">Saxophila tyrrhenica</name>
    <dbReference type="NCBI Taxonomy" id="1690608"/>
    <lineage>
        <taxon>Eukaryota</taxon>
        <taxon>Fungi</taxon>
        <taxon>Dikarya</taxon>
        <taxon>Ascomycota</taxon>
        <taxon>Pezizomycotina</taxon>
        <taxon>Dothideomycetes</taxon>
        <taxon>Dothideomycetidae</taxon>
        <taxon>Mycosphaerellales</taxon>
        <taxon>Extremaceae</taxon>
        <taxon>Saxophila</taxon>
    </lineage>
</organism>
<gene>
    <name evidence="9" type="ORF">LTR77_002965</name>
</gene>
<accession>A0AAV9PKI8</accession>
<feature type="region of interest" description="Disordered" evidence="4">
    <location>
        <begin position="650"/>
        <end position="676"/>
    </location>
</feature>
<dbReference type="Proteomes" id="UP001337655">
    <property type="component" value="Unassembled WGS sequence"/>
</dbReference>
<evidence type="ECO:0000259" key="6">
    <source>
        <dbReference type="Pfam" id="PF23036"/>
    </source>
</evidence>
<sequence length="1476" mass="163510">MQRGASIPHWGSNGHLELLEGDSLLTVAAVEYHDPHGVFALISNDIAARLPVRNLIWRSPTRPLRKINSLHLDFVPDNFTRNSLRPAQKTDSDGATSFDIVRSGVDPRKDGVKERRHQIPGLQTSPYLKLYILRADDKDTYKATERKKIREWVRDNAAASKKGKGENHDAFDWMIIHVVIPDTIASSEPRWRESSRDSEELKERKQGMKLPGKSTRTVFDKLRADFNETGKSGQDRVAQIRLTRAQVSADLLPTPAMATTIEETHDEREKAWDHLMGKIKTMILSPFDTRVRQYEADVAEQESRRAMPGFNFCTFFIYKEGLAMAFESIGLVEDALVIYDELSLGFETVLKSISGGQADGTATTFAPFTSDIIDRVVGSKSSKTNGAASEGIPESGNVGAFQKDYRERIVRSDISVFDFSCYLFARQNALILRIANAKSSRFGSRSAQQDEGEDLVLISEVCWRSANFIHNAARSLRQDLYSYRSSQWEKKTETPISDTDVESLVSSWTYIVAGQMLHETYSPALETTSEPGRGQSVQNGIKHPSVANLGGVSAHPQRTTSLPSRKPRASELQNRDSLQSASDSDLMSPPMSPGFEAPRSTGTTPGLIELVTYRAELLMMQRKMLEHVAKQRNWVSGWALMKDKHTADMDDVDLNDDSDTSADVQKSVPNAPPSSLVAQSLKPAMASREAFNALFERLSNQATRLYLTATQSKRAESIIGDLAILKYQQGDFNYAAAYFQHVLPFYTEEAWSLMEVEALRMHSMCLKELDRKEEYVTTLLALAAKACGWRVAQGITSGRAPTFDEVADVAGVLPEALSFSKHLDTELSNPAALYFGDIMLDREVVHNDDGDGFSLRLRLRHLLDDEVQIDHIAARLANVDDPNIEVWLAASDVKLKRGHNEVSLESTSIAFGSFILHGVALQTNNVIFVHEPPKAVEGSSETVDITTTLQAQAPKQPALFLYPNQHAFEAEVTLAKHVQIDKPRHLEIRLSSGWNDVKSIDLKLKPATAGLRLHLADALSNNIDPRPEDDPQGQLSLGALAANAEAQIRVPYSLEQAGQEIFVRMEVGYTTSNGSFTFLTSARPQTRLALDVDVNDDFTIDKLFSNFTFKAASHTPISISSAALGSSARYAVERPPSLPMPMYTSDQQPARLVYTIAKTSDSAERADKSDATLMLDVKYSLVKDTVLHQMRQGLATTLKESRFATFARLLLPFMYERCKLLIAPADAEQAAQQHKVTAPSYEDIGWSEITAGLPDIVRNEIADWLRDWHKTETSISVEPDHVAEELQCSIKIPVEVPSVDFVHSASLDLQQEASRFSKGARILKQGEPVKAQLQVETTTSWRRKSTASGEDAEGNFVYDIHTDPECWLIGGLKRSHFTASNGSRQTFDVLLIPIMTGLHALPHVDVHVAHAAEDTNREQSTDLAPALTCESHYECADQLVQVVSASQTTRVFVPESSAVRPSSRPGSSTTGQDVGG</sequence>
<evidence type="ECO:0000313" key="10">
    <source>
        <dbReference type="Proteomes" id="UP001337655"/>
    </source>
</evidence>
<feature type="compositionally biased region" description="Basic and acidic residues" evidence="4">
    <location>
        <begin position="189"/>
        <end position="206"/>
    </location>
</feature>
<feature type="domain" description="Trs130 NTS" evidence="8">
    <location>
        <begin position="614"/>
        <end position="776"/>
    </location>
</feature>
<feature type="domain" description="DUF7077" evidence="7">
    <location>
        <begin position="966"/>
        <end position="1081"/>
    </location>
</feature>
<evidence type="ECO:0000256" key="2">
    <source>
        <dbReference type="ARBA" id="ARBA00022448"/>
    </source>
</evidence>
<dbReference type="PANTHER" id="PTHR13251:SF3">
    <property type="entry name" value="TRAFFICKING PROTEIN PARTICLE COMPLEX SUBUNIT 10"/>
    <property type="match status" value="1"/>
</dbReference>
<dbReference type="Pfam" id="PF24967">
    <property type="entry name" value="NTS_TR130"/>
    <property type="match status" value="1"/>
</dbReference>
<evidence type="ECO:0000313" key="9">
    <source>
        <dbReference type="EMBL" id="KAK5172845.1"/>
    </source>
</evidence>
<dbReference type="EMBL" id="JAVRRT010000004">
    <property type="protein sequence ID" value="KAK5172845.1"/>
    <property type="molecule type" value="Genomic_DNA"/>
</dbReference>
<comment type="subcellular location">
    <subcellularLocation>
        <location evidence="1">Golgi apparatus</location>
    </subcellularLocation>
</comment>
<evidence type="ECO:0000256" key="3">
    <source>
        <dbReference type="ARBA" id="ARBA00023034"/>
    </source>
</evidence>
<feature type="domain" description="TRAPPC10/Trs130 C-terminal" evidence="5">
    <location>
        <begin position="1293"/>
        <end position="1443"/>
    </location>
</feature>
<dbReference type="InterPro" id="IPR022233">
    <property type="entry name" value="TRAPPC10/Trs130_C"/>
</dbReference>
<evidence type="ECO:0000259" key="7">
    <source>
        <dbReference type="Pfam" id="PF23274"/>
    </source>
</evidence>
<dbReference type="InterPro" id="IPR055505">
    <property type="entry name" value="DUF7077"/>
</dbReference>
<evidence type="ECO:0000259" key="8">
    <source>
        <dbReference type="Pfam" id="PF24967"/>
    </source>
</evidence>
<reference evidence="9 10" key="1">
    <citation type="submission" date="2023-08" db="EMBL/GenBank/DDBJ databases">
        <title>Black Yeasts Isolated from many extreme environments.</title>
        <authorList>
            <person name="Coleine C."/>
            <person name="Stajich J.E."/>
            <person name="Selbmann L."/>
        </authorList>
    </citation>
    <scope>NUCLEOTIDE SEQUENCE [LARGE SCALE GENOMIC DNA]</scope>
    <source>
        <strain evidence="9 10">CCFEE 5935</strain>
    </source>
</reference>
<dbReference type="GO" id="GO:0005829">
    <property type="term" value="C:cytosol"/>
    <property type="evidence" value="ECO:0007669"/>
    <property type="project" value="GOC"/>
</dbReference>
<feature type="region of interest" description="Disordered" evidence="4">
    <location>
        <begin position="83"/>
        <end position="116"/>
    </location>
</feature>
<feature type="region of interest" description="Disordered" evidence="4">
    <location>
        <begin position="525"/>
        <end position="603"/>
    </location>
</feature>
<keyword evidence="2" id="KW-0813">Transport</keyword>
<dbReference type="GO" id="GO:0006891">
    <property type="term" value="P:intra-Golgi vesicle-mediated transport"/>
    <property type="evidence" value="ECO:0007669"/>
    <property type="project" value="TreeGrafter"/>
</dbReference>
<evidence type="ECO:0000256" key="4">
    <source>
        <dbReference type="SAM" id="MobiDB-lite"/>
    </source>
</evidence>
<evidence type="ECO:0000259" key="5">
    <source>
        <dbReference type="Pfam" id="PF12584"/>
    </source>
</evidence>
<dbReference type="PANTHER" id="PTHR13251">
    <property type="entry name" value="EPILEPSY HOLOPROSENCEPHALY CANDIDATE 1/TMEM1"/>
    <property type="match status" value="1"/>
</dbReference>
<feature type="region of interest" description="Disordered" evidence="4">
    <location>
        <begin position="1454"/>
        <end position="1476"/>
    </location>
</feature>
<keyword evidence="10" id="KW-1185">Reference proteome</keyword>
<dbReference type="InterPro" id="IPR045126">
    <property type="entry name" value="TRAPPC10/Trs130"/>
</dbReference>
<name>A0AAV9PKI8_9PEZI</name>
<protein>
    <recommendedName>
        <fullName evidence="11">Trafficking protein particle complex subunit 10</fullName>
    </recommendedName>
</protein>
<dbReference type="GeneID" id="89924312"/>
<dbReference type="Pfam" id="PF23036">
    <property type="entry name" value="TRAPPC10_1st"/>
    <property type="match status" value="1"/>
</dbReference>
<comment type="caution">
    <text evidence="9">The sequence shown here is derived from an EMBL/GenBank/DDBJ whole genome shotgun (WGS) entry which is preliminary data.</text>
</comment>
<dbReference type="Pfam" id="PF12584">
    <property type="entry name" value="TRAPPC10"/>
    <property type="match status" value="1"/>
</dbReference>
<dbReference type="GO" id="GO:0034498">
    <property type="term" value="P:early endosome to Golgi transport"/>
    <property type="evidence" value="ECO:0007669"/>
    <property type="project" value="TreeGrafter"/>
</dbReference>
<dbReference type="GO" id="GO:1990071">
    <property type="term" value="C:TRAPPII protein complex"/>
    <property type="evidence" value="ECO:0007669"/>
    <property type="project" value="InterPro"/>
</dbReference>
<dbReference type="Pfam" id="PF23274">
    <property type="entry name" value="DUF7077"/>
    <property type="match status" value="1"/>
</dbReference>
<feature type="compositionally biased region" description="Low complexity" evidence="4">
    <location>
        <begin position="580"/>
        <end position="589"/>
    </location>
</feature>
<keyword evidence="3" id="KW-0333">Golgi apparatus</keyword>
<evidence type="ECO:0008006" key="11">
    <source>
        <dbReference type="Google" id="ProtNLM"/>
    </source>
</evidence>
<feature type="region of interest" description="Disordered" evidence="4">
    <location>
        <begin position="186"/>
        <end position="214"/>
    </location>
</feature>
<dbReference type="RefSeq" id="XP_064661563.1">
    <property type="nucleotide sequence ID" value="XM_064800224.1"/>
</dbReference>
<feature type="compositionally biased region" description="Polar residues" evidence="4">
    <location>
        <begin position="525"/>
        <end position="539"/>
    </location>
</feature>
<evidence type="ECO:0000256" key="1">
    <source>
        <dbReference type="ARBA" id="ARBA00004555"/>
    </source>
</evidence>
<feature type="compositionally biased region" description="Polar residues" evidence="4">
    <location>
        <begin position="1464"/>
        <end position="1476"/>
    </location>
</feature>
<dbReference type="Pfam" id="PF24965">
    <property type="entry name" value="TRS130_4HB"/>
    <property type="match status" value="1"/>
</dbReference>
<dbReference type="InterPro" id="IPR056913">
    <property type="entry name" value="TRAPPC10/Trs130_N"/>
</dbReference>
<dbReference type="InterPro" id="IPR056916">
    <property type="entry name" value="NTS_TR130"/>
</dbReference>
<feature type="domain" description="TRAPPC10/Trs130 N-terminal" evidence="6">
    <location>
        <begin position="113"/>
        <end position="436"/>
    </location>
</feature>
<feature type="compositionally biased region" description="Acidic residues" evidence="4">
    <location>
        <begin position="650"/>
        <end position="660"/>
    </location>
</feature>
<proteinExistence type="predicted"/>